<dbReference type="InterPro" id="IPR005821">
    <property type="entry name" value="Ion_trans_dom"/>
</dbReference>
<proteinExistence type="inferred from homology"/>
<dbReference type="Pfam" id="PF00520">
    <property type="entry name" value="Ion_trans"/>
    <property type="match status" value="1"/>
</dbReference>
<feature type="transmembrane region" description="Helical" evidence="7">
    <location>
        <begin position="889"/>
        <end position="909"/>
    </location>
</feature>
<gene>
    <name evidence="10" type="ORF">ABB37_03355</name>
</gene>
<evidence type="ECO:0000256" key="7">
    <source>
        <dbReference type="SAM" id="Phobius"/>
    </source>
</evidence>
<dbReference type="Pfam" id="PF20519">
    <property type="entry name" value="Polycystin_dom"/>
    <property type="match status" value="1"/>
</dbReference>
<dbReference type="InterPro" id="IPR051223">
    <property type="entry name" value="Polycystin"/>
</dbReference>
<feature type="compositionally biased region" description="Basic and acidic residues" evidence="6">
    <location>
        <begin position="102"/>
        <end position="118"/>
    </location>
</feature>
<protein>
    <submittedName>
        <fullName evidence="10">Uncharacterized protein</fullName>
    </submittedName>
</protein>
<evidence type="ECO:0000256" key="4">
    <source>
        <dbReference type="ARBA" id="ARBA00022989"/>
    </source>
</evidence>
<dbReference type="RefSeq" id="XP_015660681.1">
    <property type="nucleotide sequence ID" value="XM_015800674.1"/>
</dbReference>
<dbReference type="PANTHER" id="PTHR10877">
    <property type="entry name" value="POLYCYSTIN FAMILY MEMBER"/>
    <property type="match status" value="1"/>
</dbReference>
<feature type="compositionally biased region" description="Low complexity" evidence="6">
    <location>
        <begin position="329"/>
        <end position="345"/>
    </location>
</feature>
<feature type="transmembrane region" description="Helical" evidence="7">
    <location>
        <begin position="384"/>
        <end position="401"/>
    </location>
</feature>
<accession>A0A0N0DX01</accession>
<feature type="region of interest" description="Disordered" evidence="6">
    <location>
        <begin position="183"/>
        <end position="248"/>
    </location>
</feature>
<feature type="region of interest" description="Disordered" evidence="6">
    <location>
        <begin position="1099"/>
        <end position="1128"/>
    </location>
</feature>
<feature type="compositionally biased region" description="Low complexity" evidence="6">
    <location>
        <begin position="1247"/>
        <end position="1256"/>
    </location>
</feature>
<name>A0A0N0DX01_LEPPY</name>
<evidence type="ECO:0000259" key="9">
    <source>
        <dbReference type="Pfam" id="PF20519"/>
    </source>
</evidence>
<feature type="transmembrane region" description="Helical" evidence="7">
    <location>
        <begin position="794"/>
        <end position="814"/>
    </location>
</feature>
<feature type="region of interest" description="Disordered" evidence="6">
    <location>
        <begin position="62"/>
        <end position="153"/>
    </location>
</feature>
<feature type="region of interest" description="Disordered" evidence="6">
    <location>
        <begin position="1247"/>
        <end position="1271"/>
    </location>
</feature>
<keyword evidence="3 7" id="KW-0812">Transmembrane</keyword>
<feature type="transmembrane region" description="Helical" evidence="7">
    <location>
        <begin position="860"/>
        <end position="877"/>
    </location>
</feature>
<organism evidence="10 11">
    <name type="scientific">Leptomonas pyrrhocoris</name>
    <name type="common">Firebug parasite</name>
    <dbReference type="NCBI Taxonomy" id="157538"/>
    <lineage>
        <taxon>Eukaryota</taxon>
        <taxon>Discoba</taxon>
        <taxon>Euglenozoa</taxon>
        <taxon>Kinetoplastea</taxon>
        <taxon>Metakinetoplastina</taxon>
        <taxon>Trypanosomatida</taxon>
        <taxon>Trypanosomatidae</taxon>
        <taxon>Leishmaniinae</taxon>
        <taxon>Leptomonas</taxon>
    </lineage>
</organism>
<dbReference type="EMBL" id="LGTL01000005">
    <property type="protein sequence ID" value="KPA82242.1"/>
    <property type="molecule type" value="Genomic_DNA"/>
</dbReference>
<dbReference type="VEuPathDB" id="TriTrypDB:LpyrH10_05_2150"/>
<feature type="domain" description="Ion transport" evidence="8">
    <location>
        <begin position="799"/>
        <end position="1018"/>
    </location>
</feature>
<feature type="compositionally biased region" description="Acidic residues" evidence="6">
    <location>
        <begin position="90"/>
        <end position="101"/>
    </location>
</feature>
<feature type="transmembrane region" description="Helical" evidence="7">
    <location>
        <begin position="989"/>
        <end position="1009"/>
    </location>
</feature>
<reference evidence="10 11" key="1">
    <citation type="submission" date="2015-07" db="EMBL/GenBank/DDBJ databases">
        <title>High-quality genome of monoxenous trypanosomatid Leptomonas pyrrhocoris.</title>
        <authorList>
            <person name="Flegontov P."/>
            <person name="Butenko A."/>
            <person name="Firsov S."/>
            <person name="Vlcek C."/>
            <person name="Logacheva M.D."/>
            <person name="Field M."/>
            <person name="Filatov D."/>
            <person name="Flegontova O."/>
            <person name="Gerasimov E."/>
            <person name="Jackson A.P."/>
            <person name="Kelly S."/>
            <person name="Opperdoes F."/>
            <person name="O'Reilly A."/>
            <person name="Votypka J."/>
            <person name="Yurchenko V."/>
            <person name="Lukes J."/>
        </authorList>
    </citation>
    <scope>NUCLEOTIDE SEQUENCE [LARGE SCALE GENOMIC DNA]</scope>
    <source>
        <strain evidence="10">H10</strain>
    </source>
</reference>
<evidence type="ECO:0000256" key="1">
    <source>
        <dbReference type="ARBA" id="ARBA00004141"/>
    </source>
</evidence>
<feature type="compositionally biased region" description="Gly residues" evidence="6">
    <location>
        <begin position="215"/>
        <end position="227"/>
    </location>
</feature>
<feature type="region of interest" description="Disordered" evidence="6">
    <location>
        <begin position="1"/>
        <end position="44"/>
    </location>
</feature>
<feature type="compositionally biased region" description="Polar residues" evidence="6">
    <location>
        <begin position="32"/>
        <end position="44"/>
    </location>
</feature>
<feature type="compositionally biased region" description="Gly residues" evidence="6">
    <location>
        <begin position="581"/>
        <end position="590"/>
    </location>
</feature>
<feature type="region of interest" description="Disordered" evidence="6">
    <location>
        <begin position="526"/>
        <end position="590"/>
    </location>
</feature>
<feature type="region of interest" description="Disordered" evidence="6">
    <location>
        <begin position="266"/>
        <end position="351"/>
    </location>
</feature>
<keyword evidence="4 7" id="KW-1133">Transmembrane helix</keyword>
<evidence type="ECO:0000256" key="2">
    <source>
        <dbReference type="ARBA" id="ARBA00007200"/>
    </source>
</evidence>
<dbReference type="PANTHER" id="PTHR10877:SF197">
    <property type="entry name" value="POLYCYSTIC KIDNEY DISEASE PROTEIN 1-LIKE 2"/>
    <property type="match status" value="1"/>
</dbReference>
<dbReference type="GO" id="GO:0005262">
    <property type="term" value="F:calcium channel activity"/>
    <property type="evidence" value="ECO:0007669"/>
    <property type="project" value="TreeGrafter"/>
</dbReference>
<feature type="domain" description="Polycystin" evidence="9">
    <location>
        <begin position="611"/>
        <end position="783"/>
    </location>
</feature>
<evidence type="ECO:0000259" key="8">
    <source>
        <dbReference type="Pfam" id="PF00520"/>
    </source>
</evidence>
<comment type="subcellular location">
    <subcellularLocation>
        <location evidence="1">Membrane</location>
        <topology evidence="1">Multi-pass membrane protein</topology>
    </subcellularLocation>
</comment>
<evidence type="ECO:0000313" key="11">
    <source>
        <dbReference type="Proteomes" id="UP000037923"/>
    </source>
</evidence>
<evidence type="ECO:0000256" key="5">
    <source>
        <dbReference type="ARBA" id="ARBA00023136"/>
    </source>
</evidence>
<evidence type="ECO:0000313" key="10">
    <source>
        <dbReference type="EMBL" id="KPA82242.1"/>
    </source>
</evidence>
<evidence type="ECO:0000256" key="6">
    <source>
        <dbReference type="SAM" id="MobiDB-lite"/>
    </source>
</evidence>
<dbReference type="InterPro" id="IPR046791">
    <property type="entry name" value="Polycystin_dom"/>
</dbReference>
<dbReference type="Proteomes" id="UP000037923">
    <property type="component" value="Unassembled WGS sequence"/>
</dbReference>
<feature type="transmembrane region" description="Helical" evidence="7">
    <location>
        <begin position="834"/>
        <end position="853"/>
    </location>
</feature>
<feature type="transmembrane region" description="Helical" evidence="7">
    <location>
        <begin position="954"/>
        <end position="977"/>
    </location>
</feature>
<evidence type="ECO:0000256" key="3">
    <source>
        <dbReference type="ARBA" id="ARBA00022692"/>
    </source>
</evidence>
<feature type="transmembrane region" description="Helical" evidence="7">
    <location>
        <begin position="921"/>
        <end position="942"/>
    </location>
</feature>
<feature type="compositionally biased region" description="Polar residues" evidence="6">
    <location>
        <begin position="230"/>
        <end position="245"/>
    </location>
</feature>
<dbReference type="GO" id="GO:0050982">
    <property type="term" value="P:detection of mechanical stimulus"/>
    <property type="evidence" value="ECO:0007669"/>
    <property type="project" value="TreeGrafter"/>
</dbReference>
<dbReference type="GO" id="GO:0016020">
    <property type="term" value="C:membrane"/>
    <property type="evidence" value="ECO:0007669"/>
    <property type="project" value="UniProtKB-SubCell"/>
</dbReference>
<feature type="compositionally biased region" description="Polar residues" evidence="6">
    <location>
        <begin position="269"/>
        <end position="285"/>
    </location>
</feature>
<feature type="compositionally biased region" description="Low complexity" evidence="6">
    <location>
        <begin position="1102"/>
        <end position="1111"/>
    </location>
</feature>
<dbReference type="GeneID" id="26903646"/>
<comment type="similarity">
    <text evidence="2">Belongs to the polycystin family.</text>
</comment>
<keyword evidence="5 7" id="KW-0472">Membrane</keyword>
<feature type="compositionally biased region" description="Polar residues" evidence="6">
    <location>
        <begin position="129"/>
        <end position="138"/>
    </location>
</feature>
<sequence>MEGVHSSSRLCDRSTSRTSSSALNDARRGSVHSHSTSLLPYSTASDGSDFLYSELSTLSRAVLHTSEDDEADRTARESRPGWHRRRYVDSTDDDRYEQDEKDGERRDDEEGEGEAYREAKRHQKEASTKAASFRSSTFRSEHGSGFFTTDRRSGSFDLYSHQRVSPRKGPAFSMQSAVDNTCDAVSPSANTSRPLRLGQRRFSASRSSHYDADDFGGGGGRGEGAGGAQVVSTGPSQRSRRTSQPLMLPSMIATTSARASIFSGEFSDRASTSSPMAVVTSPSSSRQRRSALAMSDGSESGGQLRPPSRRGGDAPGAAPRVDEADWQKAGLPSSLPAPSSGDDASYSPSRSVQDHVWPYTQPFEVRLVMTEVRKRIEWNDTTRQFLLLIPLLFFVGFLAAYNTKAIQADLLVTESQRQLFTRTPFPSAVTALEQFRQQKNLDVPVSVRTDSLFVEMHTQADWIDFFADVVMPGIFQGVAMLLHPETKLDARGDVGPNQQSSANDGDGCFAGDRFWFDRPGCVDSLANGDREDDNVKSLPTAAKEPQASTWPAASHAGFSEPSLDAPFPSHSNVNPDDDSRGGGSNSGIGSGRRRFAENYLYDKTVLVGPAQSIYLGAMRVRTIRMKPHTAKLQRRLYPRDSQRFPSDAWSLHHNREDEETTPVRCPSITLTHPLTNASAPLYIYRAPAANDPYCVPTFRRFGTYHCGGYTFDVPFRSSTWVAMQYRQAVRNVSCFFVDNWATRLIAIEFYTYTPDHDTFHSVKLYTEVLAGGSYHTDAVYRSFRVWTPARTGELVYVSFTCAYTVFYFACLLSRLRWQVRRFGWVAVLQDWSAWMDLIVVTSVVLSVAYFYAWSRVSRRIYANLAIPMVSSSYPSYLDSVQRLHDQFNTTNALSVIVCFARLFFCRALFRPFTTLVTALDLSIPAMLSIAVLYMVMVIGYALVGHAVFGPIGEWFTNFGEALYAVLSYWYAVPLFVAPEEDVARQFTSFFFWSLTVGVLSVTVALYIAVVSHSFARVRAVYGVTYDEPWSRRRLEAFWECCTWPRIKRFLRKMALLYPENEYLFRVLQSMNAAYRAGDVRGWERRGVVYADESHTPLRHRSSSWGGSTTLSGRRETSSNSFLSGAGEDDGRHVAVPNFISTSSSMSPMSFSDDNTKRLRTSDDIVEGQSVGQSDAASVAVSHVGSNAKQATRFSARLRAATEHATSSAASTGAENAAHARRLAALAFSAEETQSPLPSASPFHFRRAAASNRSKSAPLSHRRSSPNFHNPVRRTSDALREVYEELRDINVAQRHINFFDWCDVIQPDVFVSCGGESFFKEWWKHMAETQADVSRTPQQQARRELREMVAFATEREVTGGVVGIGHLERTLSRLESHVDSLLQNVSRR</sequence>
<keyword evidence="11" id="KW-1185">Reference proteome</keyword>
<dbReference type="OrthoDB" id="444119at2759"/>
<comment type="caution">
    <text evidence="10">The sequence shown here is derived from an EMBL/GenBank/DDBJ whole genome shotgun (WGS) entry which is preliminary data.</text>
</comment>